<accession>A0A2P9HBA6</accession>
<organism evidence="1 2">
    <name type="scientific">Ochrobactrum soli</name>
    <dbReference type="NCBI Taxonomy" id="2448455"/>
    <lineage>
        <taxon>Bacteria</taxon>
        <taxon>Pseudomonadati</taxon>
        <taxon>Pseudomonadota</taxon>
        <taxon>Alphaproteobacteria</taxon>
        <taxon>Hyphomicrobiales</taxon>
        <taxon>Brucellaceae</taxon>
        <taxon>Brucella/Ochrobactrum group</taxon>
        <taxon>Ochrobactrum</taxon>
    </lineage>
</organism>
<protein>
    <submittedName>
        <fullName evidence="1">Uncharacterized protein</fullName>
    </submittedName>
</protein>
<sequence length="39" mass="4252">MPYWKFPSHVGEPIAKFVMSARKSDLSRIAGALFPSSAA</sequence>
<dbReference type="EMBL" id="OOFM01000001">
    <property type="protein sequence ID" value="SPL61364.1"/>
    <property type="molecule type" value="Genomic_DNA"/>
</dbReference>
<dbReference type="AlphaFoldDB" id="A0A2P9HBA6"/>
<gene>
    <name evidence="1" type="ORF">OHAE_4156</name>
</gene>
<evidence type="ECO:0000313" key="2">
    <source>
        <dbReference type="Proteomes" id="UP000246073"/>
    </source>
</evidence>
<reference evidence="2" key="1">
    <citation type="submission" date="2017-12" db="EMBL/GenBank/DDBJ databases">
        <authorList>
            <person name="Diaz M."/>
        </authorList>
    </citation>
    <scope>NUCLEOTIDE SEQUENCE [LARGE SCALE GENOMIC DNA]</scope>
    <source>
        <strain evidence="2">FI11154</strain>
    </source>
</reference>
<evidence type="ECO:0000313" key="1">
    <source>
        <dbReference type="EMBL" id="SPL61364.1"/>
    </source>
</evidence>
<dbReference type="Proteomes" id="UP000246073">
    <property type="component" value="Unassembled WGS sequence"/>
</dbReference>
<proteinExistence type="predicted"/>
<name>A0A2P9HBA6_9HYPH</name>